<gene>
    <name evidence="10" type="ORF">CDAR_213971</name>
</gene>
<feature type="disulfide bond" evidence="8">
    <location>
        <begin position="48"/>
        <end position="64"/>
    </location>
</feature>
<proteinExistence type="inferred from homology"/>
<dbReference type="GO" id="GO:0003676">
    <property type="term" value="F:nucleic acid binding"/>
    <property type="evidence" value="ECO:0007669"/>
    <property type="project" value="InterPro"/>
</dbReference>
<feature type="disulfide bond" evidence="8">
    <location>
        <begin position="32"/>
        <end position="68"/>
    </location>
</feature>
<dbReference type="Pfam" id="PF01147">
    <property type="entry name" value="Crust_neurohorm"/>
    <property type="match status" value="1"/>
</dbReference>
<evidence type="ECO:0000256" key="2">
    <source>
        <dbReference type="ARBA" id="ARBA00004613"/>
    </source>
</evidence>
<dbReference type="InterPro" id="IPR012337">
    <property type="entry name" value="RNaseH-like_sf"/>
</dbReference>
<dbReference type="InterPro" id="IPR036397">
    <property type="entry name" value="RNaseH_sf"/>
</dbReference>
<dbReference type="Gene3D" id="3.30.420.10">
    <property type="entry name" value="Ribonuclease H-like superfamily/Ribonuclease H"/>
    <property type="match status" value="1"/>
</dbReference>
<accession>A0AAV4SL66</accession>
<dbReference type="PROSITE" id="PS01250">
    <property type="entry name" value="CHH_MIH_GIH"/>
    <property type="match status" value="1"/>
</dbReference>
<dbReference type="PANTHER" id="PTHR35981:SF2">
    <property type="entry name" value="ION TRANSPORT PEPTIDE, ISOFORM C"/>
    <property type="match status" value="1"/>
</dbReference>
<comment type="function">
    <text evidence="1">May increase the toxicity of alpha-latrotoxin and/or other venom components. Is non-toxic to mice and to the cockroach Periplaneta americana.</text>
</comment>
<evidence type="ECO:0000256" key="1">
    <source>
        <dbReference type="ARBA" id="ARBA00003845"/>
    </source>
</evidence>
<dbReference type="GO" id="GO:0005576">
    <property type="term" value="C:extracellular region"/>
    <property type="evidence" value="ECO:0007669"/>
    <property type="project" value="UniProtKB-SubCell"/>
</dbReference>
<feature type="signal peptide" evidence="9">
    <location>
        <begin position="1"/>
        <end position="17"/>
    </location>
</feature>
<dbReference type="GO" id="GO:0007623">
    <property type="term" value="P:circadian rhythm"/>
    <property type="evidence" value="ECO:0007669"/>
    <property type="project" value="TreeGrafter"/>
</dbReference>
<comment type="similarity">
    <text evidence="3">Belongs to the arthropod CHH/MIH/GIH/VIH hormone family.</text>
</comment>
<evidence type="ECO:0000256" key="7">
    <source>
        <dbReference type="ARBA" id="ARBA00023157"/>
    </source>
</evidence>
<name>A0AAV4SL66_9ARAC</name>
<protein>
    <submittedName>
        <fullName evidence="10">Ion transport peptide-like</fullName>
    </submittedName>
</protein>
<dbReference type="SUPFAM" id="SSF81778">
    <property type="entry name" value="Crustacean CHH/MIH/GIH neurohormone"/>
    <property type="match status" value="1"/>
</dbReference>
<evidence type="ECO:0000256" key="4">
    <source>
        <dbReference type="ARBA" id="ARBA00022525"/>
    </source>
</evidence>
<feature type="chain" id="PRO_5043842571" evidence="9">
    <location>
        <begin position="18"/>
        <end position="222"/>
    </location>
</feature>
<evidence type="ECO:0000256" key="9">
    <source>
        <dbReference type="SAM" id="SignalP"/>
    </source>
</evidence>
<keyword evidence="11" id="KW-1185">Reference proteome</keyword>
<reference evidence="10 11" key="1">
    <citation type="submission" date="2021-06" db="EMBL/GenBank/DDBJ databases">
        <title>Caerostris darwini draft genome.</title>
        <authorList>
            <person name="Kono N."/>
            <person name="Arakawa K."/>
        </authorList>
    </citation>
    <scope>NUCLEOTIDE SEQUENCE [LARGE SCALE GENOMIC DNA]</scope>
</reference>
<feature type="disulfide bond" evidence="8">
    <location>
        <begin position="51"/>
        <end position="77"/>
    </location>
</feature>
<keyword evidence="7 8" id="KW-1015">Disulfide bond</keyword>
<evidence type="ECO:0000256" key="5">
    <source>
        <dbReference type="ARBA" id="ARBA00022702"/>
    </source>
</evidence>
<evidence type="ECO:0000256" key="3">
    <source>
        <dbReference type="ARBA" id="ARBA00005447"/>
    </source>
</evidence>
<dbReference type="Gene3D" id="1.10.2010.10">
    <property type="entry name" value="Crustacean CHH/MIH/GIH neurohormone"/>
    <property type="match status" value="1"/>
</dbReference>
<comment type="caution">
    <text evidence="10">The sequence shown here is derived from an EMBL/GenBank/DDBJ whole genome shotgun (WGS) entry which is preliminary data.</text>
</comment>
<dbReference type="InterPro" id="IPR035957">
    <property type="entry name" value="Crust_neurohorm_sf"/>
</dbReference>
<evidence type="ECO:0000256" key="6">
    <source>
        <dbReference type="ARBA" id="ARBA00022729"/>
    </source>
</evidence>
<evidence type="ECO:0000313" key="11">
    <source>
        <dbReference type="Proteomes" id="UP001054837"/>
    </source>
</evidence>
<keyword evidence="6 9" id="KW-0732">Signal</keyword>
<dbReference type="AlphaFoldDB" id="A0AAV4SL66"/>
<keyword evidence="4" id="KW-0964">Secreted</keyword>
<comment type="subcellular location">
    <subcellularLocation>
        <location evidence="2">Secreted</location>
    </subcellularLocation>
</comment>
<dbReference type="InterPro" id="IPR001166">
    <property type="entry name" value="Hyperglycemic"/>
</dbReference>
<dbReference type="InterPro" id="IPR018251">
    <property type="entry name" value="Crust_neurhormone_CS"/>
</dbReference>
<keyword evidence="5" id="KW-0372">Hormone</keyword>
<dbReference type="SUPFAM" id="SSF53098">
    <property type="entry name" value="Ribonuclease H-like"/>
    <property type="match status" value="1"/>
</dbReference>
<organism evidence="10 11">
    <name type="scientific">Caerostris darwini</name>
    <dbReference type="NCBI Taxonomy" id="1538125"/>
    <lineage>
        <taxon>Eukaryota</taxon>
        <taxon>Metazoa</taxon>
        <taxon>Ecdysozoa</taxon>
        <taxon>Arthropoda</taxon>
        <taxon>Chelicerata</taxon>
        <taxon>Arachnida</taxon>
        <taxon>Araneae</taxon>
        <taxon>Araneomorphae</taxon>
        <taxon>Entelegynae</taxon>
        <taxon>Araneoidea</taxon>
        <taxon>Araneidae</taxon>
        <taxon>Caerostris</taxon>
    </lineage>
</organism>
<evidence type="ECO:0000256" key="8">
    <source>
        <dbReference type="PIRSR" id="PIRSR631098-51"/>
    </source>
</evidence>
<dbReference type="EMBL" id="BPLQ01007915">
    <property type="protein sequence ID" value="GIY33215.1"/>
    <property type="molecule type" value="Genomic_DNA"/>
</dbReference>
<dbReference type="InterPro" id="IPR031098">
    <property type="entry name" value="Crust_neurohorm"/>
</dbReference>
<dbReference type="PANTHER" id="PTHR35981">
    <property type="entry name" value="ION TRANSPORT PEPTIDE, ISOFORM C"/>
    <property type="match status" value="1"/>
</dbReference>
<sequence length="222" mass="25818">MNFLALFVAAIVSLAGAHVDRDAKRSFSDLGCMGVYDKSKFTRLDRVCEECYQLFRESDVHTSCRSNCFKNDFFTQCVDALLLQKDQHSLNYMVNQLYGRRRSAIEEITLQHLSESRLVNLKERELNIRKQNIRELNMKDKTIEFQWILSHVDIYGNEKADPLAKKGAELFIELSPLILNWQLRTMKRRYRVLKHPTKIQFITSDKKQPLGVGDDISTDIPG</sequence>
<evidence type="ECO:0000313" key="10">
    <source>
        <dbReference type="EMBL" id="GIY33215.1"/>
    </source>
</evidence>
<dbReference type="PRINTS" id="PR00550">
    <property type="entry name" value="HYPRGLYCEMIC"/>
</dbReference>
<dbReference type="Proteomes" id="UP001054837">
    <property type="component" value="Unassembled WGS sequence"/>
</dbReference>
<dbReference type="GO" id="GO:0005184">
    <property type="term" value="F:neuropeptide hormone activity"/>
    <property type="evidence" value="ECO:0007669"/>
    <property type="project" value="InterPro"/>
</dbReference>